<dbReference type="AlphaFoldDB" id="A0AAJ0G5C4"/>
<gene>
    <name evidence="2" type="primary">FAF1</name>
    <name evidence="2" type="ORF">LTR09_009996</name>
</gene>
<evidence type="ECO:0000313" key="2">
    <source>
        <dbReference type="EMBL" id="KAK3048687.1"/>
    </source>
</evidence>
<dbReference type="PANTHER" id="PTHR28096">
    <property type="entry name" value="PROTEIN FAF1"/>
    <property type="match status" value="1"/>
</dbReference>
<feature type="region of interest" description="Disordered" evidence="1">
    <location>
        <begin position="99"/>
        <end position="129"/>
    </location>
</feature>
<dbReference type="Pfam" id="PF15375">
    <property type="entry name" value="FSAF1"/>
    <property type="match status" value="1"/>
</dbReference>
<keyword evidence="3" id="KW-1185">Reference proteome</keyword>
<dbReference type="InterPro" id="IPR053030">
    <property type="entry name" value="Ribosomal_biogenesis_FAF1-like"/>
</dbReference>
<protein>
    <submittedName>
        <fullName evidence="2">Pre-rRNA processing and 40S ribosomal subunit assembly</fullName>
    </submittedName>
</protein>
<dbReference type="InterPro" id="IPR027973">
    <property type="entry name" value="FSAF1-like"/>
</dbReference>
<dbReference type="PANTHER" id="PTHR28096:SF1">
    <property type="entry name" value="PROTEIN FAF1"/>
    <property type="match status" value="1"/>
</dbReference>
<evidence type="ECO:0000256" key="1">
    <source>
        <dbReference type="SAM" id="MobiDB-lite"/>
    </source>
</evidence>
<evidence type="ECO:0000313" key="3">
    <source>
        <dbReference type="Proteomes" id="UP001271007"/>
    </source>
</evidence>
<feature type="compositionally biased region" description="Basic residues" evidence="1">
    <location>
        <begin position="265"/>
        <end position="276"/>
    </location>
</feature>
<name>A0AAJ0G5C4_9PEZI</name>
<dbReference type="GO" id="GO:0000462">
    <property type="term" value="P:maturation of SSU-rRNA from tricistronic rRNA transcript (SSU-rRNA, 5.8S rRNA, LSU-rRNA)"/>
    <property type="evidence" value="ECO:0007669"/>
    <property type="project" value="TreeGrafter"/>
</dbReference>
<accession>A0AAJ0G5C4</accession>
<dbReference type="Proteomes" id="UP001271007">
    <property type="component" value="Unassembled WGS sequence"/>
</dbReference>
<feature type="region of interest" description="Disordered" evidence="1">
    <location>
        <begin position="243"/>
        <end position="276"/>
    </location>
</feature>
<comment type="caution">
    <text evidence="2">The sequence shown here is derived from an EMBL/GenBank/DDBJ whole genome shotgun (WGS) entry which is preliminary data.</text>
</comment>
<dbReference type="EMBL" id="JAWDJX010000046">
    <property type="protein sequence ID" value="KAK3048687.1"/>
    <property type="molecule type" value="Genomic_DNA"/>
</dbReference>
<feature type="compositionally biased region" description="Acidic residues" evidence="1">
    <location>
        <begin position="50"/>
        <end position="74"/>
    </location>
</feature>
<reference evidence="2" key="1">
    <citation type="submission" date="2023-04" db="EMBL/GenBank/DDBJ databases">
        <title>Black Yeasts Isolated from many extreme environments.</title>
        <authorList>
            <person name="Coleine C."/>
            <person name="Stajich J.E."/>
            <person name="Selbmann L."/>
        </authorList>
    </citation>
    <scope>NUCLEOTIDE SEQUENCE</scope>
    <source>
        <strain evidence="2">CCFEE 5312</strain>
    </source>
</reference>
<feature type="region of interest" description="Disordered" evidence="1">
    <location>
        <begin position="1"/>
        <end position="23"/>
    </location>
</feature>
<organism evidence="2 3">
    <name type="scientific">Extremus antarcticus</name>
    <dbReference type="NCBI Taxonomy" id="702011"/>
    <lineage>
        <taxon>Eukaryota</taxon>
        <taxon>Fungi</taxon>
        <taxon>Dikarya</taxon>
        <taxon>Ascomycota</taxon>
        <taxon>Pezizomycotina</taxon>
        <taxon>Dothideomycetes</taxon>
        <taxon>Dothideomycetidae</taxon>
        <taxon>Mycosphaerellales</taxon>
        <taxon>Extremaceae</taxon>
        <taxon>Extremus</taxon>
    </lineage>
</organism>
<proteinExistence type="predicted"/>
<dbReference type="GO" id="GO:0005730">
    <property type="term" value="C:nucleolus"/>
    <property type="evidence" value="ECO:0007669"/>
    <property type="project" value="TreeGrafter"/>
</dbReference>
<feature type="region of interest" description="Disordered" evidence="1">
    <location>
        <begin position="37"/>
        <end position="74"/>
    </location>
</feature>
<sequence>MAAPTGKRKRDDSDDGSEDEGAVRARFQRAFEAKFKPLDVRKPSPSPELIVDDIEDDEDEEDLETSDWEGLSDDDGAVEVVELAVFPSHDASAIEREKKAFMSSRPPTLEGSAVRQPATTKEVAADDTEEKANLQHDLALQRLLKESHLLDPNSSTRSNINVEGRGRLKALDLRLKDLGAKAPVSTQEKMPLAHRKGITAKVVGREGKRRQEAAESGIVLEKAKFATKFSKPREKAIAGPMVGKFKGGTLSLGKQDLRTIQGPKQRGRGGRRGGKR</sequence>